<dbReference type="UniPathway" id="UPA00667"/>
<evidence type="ECO:0000256" key="6">
    <source>
        <dbReference type="ARBA" id="ARBA00023277"/>
    </source>
</evidence>
<dbReference type="Proteomes" id="UP000812966">
    <property type="component" value="Unassembled WGS sequence"/>
</dbReference>
<dbReference type="Pfam" id="PF06964">
    <property type="entry name" value="Alpha-L-AF_C"/>
    <property type="match status" value="1"/>
</dbReference>
<evidence type="ECO:0000313" key="11">
    <source>
        <dbReference type="Proteomes" id="UP000812966"/>
    </source>
</evidence>
<dbReference type="GO" id="GO:0046373">
    <property type="term" value="P:L-arabinose metabolic process"/>
    <property type="evidence" value="ECO:0007669"/>
    <property type="project" value="InterPro"/>
</dbReference>
<evidence type="ECO:0000256" key="7">
    <source>
        <dbReference type="ARBA" id="ARBA00023295"/>
    </source>
</evidence>
<dbReference type="PANTHER" id="PTHR43576:SF3">
    <property type="entry name" value="ALPHA-L-ARABINOFURANOSIDASE C"/>
    <property type="match status" value="1"/>
</dbReference>
<proteinExistence type="inferred from homology"/>
<dbReference type="InterPro" id="IPR010720">
    <property type="entry name" value="Alpha-L-AF_C"/>
</dbReference>
<dbReference type="EMBL" id="JABELV010000226">
    <property type="protein sequence ID" value="KAG7527823.1"/>
    <property type="molecule type" value="Genomic_DNA"/>
</dbReference>
<dbReference type="OrthoDB" id="3032304at2759"/>
<comment type="catalytic activity">
    <reaction evidence="1">
        <text>Hydrolysis of terminal non-reducing alpha-L-arabinofuranoside residues in alpha-L-arabinosides.</text>
        <dbReference type="EC" id="3.2.1.55"/>
    </reaction>
</comment>
<dbReference type="GO" id="GO:0031222">
    <property type="term" value="P:arabinan catabolic process"/>
    <property type="evidence" value="ECO:0007669"/>
    <property type="project" value="UniProtKB-UniPathway"/>
</dbReference>
<keyword evidence="7" id="KW-0326">Glycosidase</keyword>
<keyword evidence="6" id="KW-0119">Carbohydrate metabolism</keyword>
<dbReference type="GO" id="GO:0046556">
    <property type="term" value="F:alpha-L-arabinofuranosidase activity"/>
    <property type="evidence" value="ECO:0007669"/>
    <property type="project" value="UniProtKB-EC"/>
</dbReference>
<comment type="caution">
    <text evidence="10">The sequence shown here is derived from an EMBL/GenBank/DDBJ whole genome shotgun (WGS) entry which is preliminary data.</text>
</comment>
<dbReference type="SUPFAM" id="SSF51445">
    <property type="entry name" value="(Trans)glycosidases"/>
    <property type="match status" value="1"/>
</dbReference>
<sequence length="587" mass="66068">MAGIDPYAAAPPKNLNTTERVTFDHPKTLSNTTLSISPRSLVYPAGSEVVSDKLYSGFIEHLGRGIYGGIVDDDKNPSDEKLLVKQDDGTELTKGRLGWRKDVMDVIGKEGELEMPMLRWPGGNYVSNWHWQDCVGPIQDRPKRIELAWLSEESNHFGLNEFVDYARGLGVEPYLCLNMGTGTFEEALSLLEYCNGKGNTHWANLRRKHTGRDEPHDIKLWGLGNEMHGPWQVGHLSAADYTKQAARWAHALRLVDPSIKLVSCGNQGNSEWDREVLQGLIGVCDYHSIHFYSMLGHERFAGPPGLEYEKNVFGPIAAERGIEICSSLIDLAKIHHSLNPDQYKFGLPDSMSINSGILKREMKICYDEWNVWDETKAPGSVGLEQSYEYVDMLGVCAWLNILVRKSKDVGIACIAQSVNVISPVMTSPTGLLFQTTYYPLRLFAKYMKGGELLNLGFTPDAYTGPTYPVWIQHLTKPAYVDVVAIIVHKPYNENSNSKKARASIRLSVLNRHPEAAWEGVLRFDHFDVEGVEVHSMYHDDMSAVNTFEKPNEVVPTVEKLEGKQWKGTYTVKKHSWSFFIFEGTVQE</sequence>
<evidence type="ECO:0000256" key="8">
    <source>
        <dbReference type="ARBA" id="ARBA00037415"/>
    </source>
</evidence>
<dbReference type="SUPFAM" id="SSF51011">
    <property type="entry name" value="Glycosyl hydrolase domain"/>
    <property type="match status" value="1"/>
</dbReference>
<evidence type="ECO:0000256" key="2">
    <source>
        <dbReference type="ARBA" id="ARBA00004834"/>
    </source>
</evidence>
<dbReference type="Pfam" id="PF22848">
    <property type="entry name" value="ASD1_dom"/>
    <property type="match status" value="1"/>
</dbReference>
<evidence type="ECO:0000256" key="4">
    <source>
        <dbReference type="ARBA" id="ARBA00012670"/>
    </source>
</evidence>
<dbReference type="SMART" id="SM00813">
    <property type="entry name" value="Alpha-L-AF_C"/>
    <property type="match status" value="1"/>
</dbReference>
<dbReference type="Gene3D" id="2.60.40.1180">
    <property type="entry name" value="Golgi alpha-mannosidase II"/>
    <property type="match status" value="1"/>
</dbReference>
<dbReference type="InterPro" id="IPR055235">
    <property type="entry name" value="ASD1_cat"/>
</dbReference>
<evidence type="ECO:0000313" key="10">
    <source>
        <dbReference type="EMBL" id="KAG7527823.1"/>
    </source>
</evidence>
<evidence type="ECO:0000259" key="9">
    <source>
        <dbReference type="SMART" id="SM00813"/>
    </source>
</evidence>
<organism evidence="10 11">
    <name type="scientific">Filobasidium floriforme</name>
    <dbReference type="NCBI Taxonomy" id="5210"/>
    <lineage>
        <taxon>Eukaryota</taxon>
        <taxon>Fungi</taxon>
        <taxon>Dikarya</taxon>
        <taxon>Basidiomycota</taxon>
        <taxon>Agaricomycotina</taxon>
        <taxon>Tremellomycetes</taxon>
        <taxon>Filobasidiales</taxon>
        <taxon>Filobasidiaceae</taxon>
        <taxon>Filobasidium</taxon>
    </lineage>
</organism>
<evidence type="ECO:0000256" key="1">
    <source>
        <dbReference type="ARBA" id="ARBA00001462"/>
    </source>
</evidence>
<dbReference type="InterPro" id="IPR013780">
    <property type="entry name" value="Glyco_hydro_b"/>
</dbReference>
<dbReference type="PANTHER" id="PTHR43576">
    <property type="entry name" value="ALPHA-L-ARABINOFURANOSIDASE C-RELATED"/>
    <property type="match status" value="1"/>
</dbReference>
<protein>
    <recommendedName>
        <fullName evidence="4">non-reducing end alpha-L-arabinofuranosidase</fullName>
        <ecNumber evidence="4">3.2.1.55</ecNumber>
    </recommendedName>
</protein>
<comment type="pathway">
    <text evidence="2">Glycan metabolism; L-arabinan degradation.</text>
</comment>
<evidence type="ECO:0000256" key="5">
    <source>
        <dbReference type="ARBA" id="ARBA00022801"/>
    </source>
</evidence>
<dbReference type="InterPro" id="IPR017853">
    <property type="entry name" value="GH"/>
</dbReference>
<comment type="similarity">
    <text evidence="3">Belongs to the glycosyl hydrolase 51 family.</text>
</comment>
<name>A0A8K0NMQ8_9TREE</name>
<dbReference type="EC" id="3.2.1.55" evidence="4"/>
<dbReference type="AlphaFoldDB" id="A0A8K0NMQ8"/>
<dbReference type="Gene3D" id="3.20.20.80">
    <property type="entry name" value="Glycosidases"/>
    <property type="match status" value="1"/>
</dbReference>
<keyword evidence="11" id="KW-1185">Reference proteome</keyword>
<keyword evidence="5" id="KW-0378">Hydrolase</keyword>
<evidence type="ECO:0000256" key="3">
    <source>
        <dbReference type="ARBA" id="ARBA00007186"/>
    </source>
</evidence>
<accession>A0A8K0NMQ8</accession>
<gene>
    <name evidence="10" type="ORF">FFLO_06566</name>
</gene>
<reference evidence="10" key="1">
    <citation type="submission" date="2020-04" db="EMBL/GenBank/DDBJ databases">
        <title>Analysis of mating type loci in Filobasidium floriforme.</title>
        <authorList>
            <person name="Nowrousian M."/>
        </authorList>
    </citation>
    <scope>NUCLEOTIDE SEQUENCE</scope>
    <source>
        <strain evidence="10">CBS 6242</strain>
    </source>
</reference>
<feature type="domain" description="Alpha-L-arabinofuranosidase C-terminal" evidence="9">
    <location>
        <begin position="367"/>
        <end position="575"/>
    </location>
</feature>
<comment type="function">
    <text evidence="8">Alpha-L-arabinofuranosidase involved in the degradation of arabinoxylan, a major component of plant hemicellulose. Acts only on small linear 1,5-alpha-linked L-arabinofuranosyl oligosaccharides.</text>
</comment>